<protein>
    <submittedName>
        <fullName evidence="2">YesL family protein</fullName>
    </submittedName>
</protein>
<accession>A0ABT8HUN5</accession>
<keyword evidence="1" id="KW-0812">Transmembrane</keyword>
<dbReference type="InterPro" id="IPR006938">
    <property type="entry name" value="DUF624"/>
</dbReference>
<evidence type="ECO:0000313" key="2">
    <source>
        <dbReference type="EMBL" id="MDN4524485.1"/>
    </source>
</evidence>
<dbReference type="RefSeq" id="WP_301165531.1">
    <property type="nucleotide sequence ID" value="NZ_JAUHTR010000003.1"/>
</dbReference>
<feature type="transmembrane region" description="Helical" evidence="1">
    <location>
        <begin position="79"/>
        <end position="98"/>
    </location>
</feature>
<gene>
    <name evidence="2" type="ORF">QYB97_08370</name>
</gene>
<sequence length="208" mass="23902">MNALKKMPLMEVCNWLMRMAYINILWIVFTLLGAVVAGFSPATAAAFSVCRRWIRSKEEFPVFRVFWQEYKHNFIGSQGYGWITIVLMGVLYLDFLYFSSKSSTIFFVFSAIAIVLSIMLAMAVVYIFPVYTHYRLNFFQYWKYALSIAMVHPLQTIFTVAGALTIGAILLKLPSLLPFFGVSAITVWLTWRTQKIVIKIDEIKEAVS</sequence>
<keyword evidence="3" id="KW-1185">Reference proteome</keyword>
<feature type="transmembrane region" description="Helical" evidence="1">
    <location>
        <begin position="105"/>
        <end position="129"/>
    </location>
</feature>
<name>A0ABT8HUN5_9BACL</name>
<keyword evidence="1" id="KW-1133">Transmembrane helix</keyword>
<dbReference type="EMBL" id="JAUHTR010000003">
    <property type="protein sequence ID" value="MDN4524485.1"/>
    <property type="molecule type" value="Genomic_DNA"/>
</dbReference>
<reference evidence="2" key="1">
    <citation type="submission" date="2023-07" db="EMBL/GenBank/DDBJ databases">
        <title>Fictibacillus sp. isolated from freshwater pond.</title>
        <authorList>
            <person name="Kirdat K."/>
            <person name="Bhat A."/>
            <person name="Mourya A."/>
            <person name="Yadav A."/>
        </authorList>
    </citation>
    <scope>NUCLEOTIDE SEQUENCE</scope>
    <source>
        <strain evidence="2">NE201</strain>
    </source>
</reference>
<feature type="transmembrane region" description="Helical" evidence="1">
    <location>
        <begin position="173"/>
        <end position="191"/>
    </location>
</feature>
<comment type="caution">
    <text evidence="2">The sequence shown here is derived from an EMBL/GenBank/DDBJ whole genome shotgun (WGS) entry which is preliminary data.</text>
</comment>
<evidence type="ECO:0000313" key="3">
    <source>
        <dbReference type="Proteomes" id="UP001172721"/>
    </source>
</evidence>
<dbReference type="Pfam" id="PF04854">
    <property type="entry name" value="DUF624"/>
    <property type="match status" value="1"/>
</dbReference>
<keyword evidence="1" id="KW-0472">Membrane</keyword>
<dbReference type="Proteomes" id="UP001172721">
    <property type="component" value="Unassembled WGS sequence"/>
</dbReference>
<feature type="transmembrane region" description="Helical" evidence="1">
    <location>
        <begin position="141"/>
        <end position="166"/>
    </location>
</feature>
<evidence type="ECO:0000256" key="1">
    <source>
        <dbReference type="SAM" id="Phobius"/>
    </source>
</evidence>
<organism evidence="2 3">
    <name type="scientific">Fictibacillus fluitans</name>
    <dbReference type="NCBI Taxonomy" id="3058422"/>
    <lineage>
        <taxon>Bacteria</taxon>
        <taxon>Bacillati</taxon>
        <taxon>Bacillota</taxon>
        <taxon>Bacilli</taxon>
        <taxon>Bacillales</taxon>
        <taxon>Fictibacillaceae</taxon>
        <taxon>Fictibacillus</taxon>
    </lineage>
</organism>
<proteinExistence type="predicted"/>